<feature type="compositionally biased region" description="Polar residues" evidence="8">
    <location>
        <begin position="49"/>
        <end position="66"/>
    </location>
</feature>
<evidence type="ECO:0000256" key="8">
    <source>
        <dbReference type="SAM" id="MobiDB-lite"/>
    </source>
</evidence>
<dbReference type="PANTHER" id="PTHR31503">
    <property type="entry name" value="VACUOLAR CALCIUM ION TRANSPORTER"/>
    <property type="match status" value="1"/>
</dbReference>
<dbReference type="Proteomes" id="UP001265746">
    <property type="component" value="Unassembled WGS sequence"/>
</dbReference>
<proteinExistence type="inferred from homology"/>
<dbReference type="EMBL" id="JAUJFL010000008">
    <property type="protein sequence ID" value="KAK2598252.1"/>
    <property type="molecule type" value="Genomic_DNA"/>
</dbReference>
<dbReference type="InterPro" id="IPR004837">
    <property type="entry name" value="NaCa_Exmemb"/>
</dbReference>
<comment type="similarity">
    <text evidence="2">Belongs to the Ca(2+):cation antiporter (CaCA) (TC 2.A.19) family.</text>
</comment>
<protein>
    <recommendedName>
        <fullName evidence="10">Sodium/calcium exchanger membrane region domain-containing protein</fullName>
    </recommendedName>
</protein>
<keyword evidence="7 9" id="KW-0472">Membrane</keyword>
<dbReference type="InterPro" id="IPR044880">
    <property type="entry name" value="NCX_ion-bd_dom_sf"/>
</dbReference>
<feature type="transmembrane region" description="Helical" evidence="9">
    <location>
        <begin position="715"/>
        <end position="738"/>
    </location>
</feature>
<sequence length="836" mass="89496">MKETSPDEPYIDRLRSWAQSKVHGGNRSTARRPTSNSNTPEPGLLPITNRPTNRTTSTLDTSESSHNGNGKGNGNGSGNAVFKSSSSHVGLGIDANDGASGSNSFPDKGPHNGPGGGLPANTSPQASRKGSQLDSGPPSQNEKSENGTDKDKNRDKPNVFKRFVLVFRKILFHSWINVLLVFVPVGIAVNFVPGISPGVNFAMNAIAIIPLAGLLSHATETVAHRFGDAIGALMNITFGNAVELIIFIALVKVGSQFSQNTSCLATANSGYQNEIRIVQASLLGSILANLLLILGMCFVLGGLRFREQIYNSTVTQMSACLLSLSVISLVLPTAFHASFNDNNKADEQSLIISRGTSVVLLLVYIIYLVFQLKSHAYMYESTPQDVIDAESTPGPAVAWFDSSSSDDSSSSSSDSDSSGRSRDTVSKRVKRMVRHGRRRKSSVASMDTVETAQTGPLRSTPSLGTTVSPTNEDGPTGEHPSRPGFPGRTISFEGDESAIEDERSHRRHRRKHHKRSKRDRKYYKKSRSHTHGSNSPAEETIDESPENVERITATPGEPRRVDFAVDSSPGNAAGTAGESTLVRRPFDALLSLKPTARSLAPTVFTQQTNLAGTPAATTGPIPRVRYGIRRTNSLPGRLNTELRPPGAMLPSQIPARALPTVVAAGEAAEDPFADDLSRTSAVILLLASTGLVAVCAEFMVDSINGLVETSTISEAFIGLIVLPIVGNAAEHVTAITVAMKNKMDLAIGVAVGSSIQIALFITPLVVILGWIMQKEMTLYFTLFETVCLFVSAFIANFLVLDGRSNYLEGALLCTTYVIIALAAFFYPNAKDASVWG</sequence>
<keyword evidence="4 9" id="KW-0812">Transmembrane</keyword>
<feature type="compositionally biased region" description="Low complexity" evidence="8">
    <location>
        <begin position="401"/>
        <end position="416"/>
    </location>
</feature>
<feature type="compositionally biased region" description="Basic and acidic residues" evidence="8">
    <location>
        <begin position="417"/>
        <end position="426"/>
    </location>
</feature>
<feature type="transmembrane region" description="Helical" evidence="9">
    <location>
        <begin position="170"/>
        <end position="192"/>
    </location>
</feature>
<reference evidence="11" key="1">
    <citation type="submission" date="2023-06" db="EMBL/GenBank/DDBJ databases">
        <authorList>
            <person name="Noh H."/>
        </authorList>
    </citation>
    <scope>NUCLEOTIDE SEQUENCE</scope>
    <source>
        <strain evidence="11">DUCC20226</strain>
    </source>
</reference>
<feature type="transmembrane region" description="Helical" evidence="9">
    <location>
        <begin position="681"/>
        <end position="700"/>
    </location>
</feature>
<dbReference type="FunFam" id="1.20.1420.30:FF:000016">
    <property type="entry name" value="Membrane bound cation transporter"/>
    <property type="match status" value="1"/>
</dbReference>
<feature type="compositionally biased region" description="Basic residues" evidence="8">
    <location>
        <begin position="505"/>
        <end position="530"/>
    </location>
</feature>
<evidence type="ECO:0000256" key="6">
    <source>
        <dbReference type="ARBA" id="ARBA00023065"/>
    </source>
</evidence>
<evidence type="ECO:0000256" key="2">
    <source>
        <dbReference type="ARBA" id="ARBA00008170"/>
    </source>
</evidence>
<feature type="transmembrane region" description="Helical" evidence="9">
    <location>
        <begin position="351"/>
        <end position="370"/>
    </location>
</feature>
<feature type="transmembrane region" description="Helical" evidence="9">
    <location>
        <begin position="198"/>
        <end position="218"/>
    </location>
</feature>
<feature type="region of interest" description="Disordered" evidence="8">
    <location>
        <begin position="398"/>
        <end position="577"/>
    </location>
</feature>
<dbReference type="Pfam" id="PF01699">
    <property type="entry name" value="Na_Ca_ex"/>
    <property type="match status" value="2"/>
</dbReference>
<comment type="subcellular location">
    <subcellularLocation>
        <location evidence="1">Endomembrane system</location>
        <topology evidence="1">Multi-pass membrane protein</topology>
    </subcellularLocation>
</comment>
<dbReference type="FunFam" id="1.20.1420.30:FF:000011">
    <property type="entry name" value="Vacuolar calcium ion transporter"/>
    <property type="match status" value="1"/>
</dbReference>
<keyword evidence="6" id="KW-0406">Ion transport</keyword>
<feature type="compositionally biased region" description="Polar residues" evidence="8">
    <location>
        <begin position="26"/>
        <end position="40"/>
    </location>
</feature>
<evidence type="ECO:0000256" key="7">
    <source>
        <dbReference type="ARBA" id="ARBA00023136"/>
    </source>
</evidence>
<accession>A0AAD9S375</accession>
<feature type="compositionally biased region" description="Basic and acidic residues" evidence="8">
    <location>
        <begin position="1"/>
        <end position="15"/>
    </location>
</feature>
<evidence type="ECO:0000256" key="1">
    <source>
        <dbReference type="ARBA" id="ARBA00004127"/>
    </source>
</evidence>
<dbReference type="PANTHER" id="PTHR31503:SF18">
    <property type="entry name" value="CA(2+)_H(+) EXCHANGER, PUTATIVE (EUROFUNG)-RELATED"/>
    <property type="match status" value="1"/>
</dbReference>
<evidence type="ECO:0000313" key="11">
    <source>
        <dbReference type="EMBL" id="KAK2598252.1"/>
    </source>
</evidence>
<name>A0AAD9S375_PHOAM</name>
<feature type="compositionally biased region" description="Basic and acidic residues" evidence="8">
    <location>
        <begin position="142"/>
        <end position="154"/>
    </location>
</feature>
<comment type="caution">
    <text evidence="11">The sequence shown here is derived from an EMBL/GenBank/DDBJ whole genome shotgun (WGS) entry which is preliminary data.</text>
</comment>
<dbReference type="GO" id="GO:0012505">
    <property type="term" value="C:endomembrane system"/>
    <property type="evidence" value="ECO:0007669"/>
    <property type="project" value="UniProtKB-SubCell"/>
</dbReference>
<evidence type="ECO:0000256" key="4">
    <source>
        <dbReference type="ARBA" id="ARBA00022692"/>
    </source>
</evidence>
<feature type="domain" description="Sodium/calcium exchanger membrane region" evidence="10">
    <location>
        <begin position="201"/>
        <end position="372"/>
    </location>
</feature>
<feature type="domain" description="Sodium/calcium exchanger membrane region" evidence="10">
    <location>
        <begin position="681"/>
        <end position="824"/>
    </location>
</feature>
<feature type="region of interest" description="Disordered" evidence="8">
    <location>
        <begin position="1"/>
        <end position="154"/>
    </location>
</feature>
<dbReference type="GO" id="GO:0006874">
    <property type="term" value="P:intracellular calcium ion homeostasis"/>
    <property type="evidence" value="ECO:0007669"/>
    <property type="project" value="TreeGrafter"/>
</dbReference>
<dbReference type="GO" id="GO:0000329">
    <property type="term" value="C:fungal-type vacuole membrane"/>
    <property type="evidence" value="ECO:0007669"/>
    <property type="project" value="TreeGrafter"/>
</dbReference>
<gene>
    <name evidence="11" type="ORF">N8I77_011676</name>
</gene>
<evidence type="ECO:0000256" key="3">
    <source>
        <dbReference type="ARBA" id="ARBA00022448"/>
    </source>
</evidence>
<keyword evidence="5 9" id="KW-1133">Transmembrane helix</keyword>
<evidence type="ECO:0000259" key="10">
    <source>
        <dbReference type="Pfam" id="PF01699"/>
    </source>
</evidence>
<feature type="transmembrane region" description="Helical" evidence="9">
    <location>
        <begin position="230"/>
        <end position="251"/>
    </location>
</feature>
<feature type="transmembrane region" description="Helical" evidence="9">
    <location>
        <begin position="317"/>
        <end position="339"/>
    </location>
</feature>
<feature type="transmembrane region" description="Helical" evidence="9">
    <location>
        <begin position="286"/>
        <end position="305"/>
    </location>
</feature>
<feature type="transmembrane region" description="Helical" evidence="9">
    <location>
        <begin position="778"/>
        <end position="799"/>
    </location>
</feature>
<evidence type="ECO:0000256" key="5">
    <source>
        <dbReference type="ARBA" id="ARBA00022989"/>
    </source>
</evidence>
<dbReference type="InterPro" id="IPR004713">
    <property type="entry name" value="CaH_exchang"/>
</dbReference>
<evidence type="ECO:0000313" key="12">
    <source>
        <dbReference type="Proteomes" id="UP001265746"/>
    </source>
</evidence>
<feature type="transmembrane region" description="Helical" evidence="9">
    <location>
        <begin position="806"/>
        <end position="826"/>
    </location>
</feature>
<dbReference type="AlphaFoldDB" id="A0AAD9S375"/>
<feature type="compositionally biased region" description="Polar residues" evidence="8">
    <location>
        <begin position="442"/>
        <end position="473"/>
    </location>
</feature>
<keyword evidence="3" id="KW-0813">Transport</keyword>
<feature type="compositionally biased region" description="Basic residues" evidence="8">
    <location>
        <begin position="427"/>
        <end position="441"/>
    </location>
</feature>
<evidence type="ECO:0000256" key="9">
    <source>
        <dbReference type="SAM" id="Phobius"/>
    </source>
</evidence>
<feature type="transmembrane region" description="Helical" evidence="9">
    <location>
        <begin position="745"/>
        <end position="772"/>
    </location>
</feature>
<keyword evidence="12" id="KW-1185">Reference proteome</keyword>
<feature type="compositionally biased region" description="Polar residues" evidence="8">
    <location>
        <begin position="120"/>
        <end position="141"/>
    </location>
</feature>
<organism evidence="11 12">
    <name type="scientific">Phomopsis amygdali</name>
    <name type="common">Fusicoccum amygdali</name>
    <dbReference type="NCBI Taxonomy" id="1214568"/>
    <lineage>
        <taxon>Eukaryota</taxon>
        <taxon>Fungi</taxon>
        <taxon>Dikarya</taxon>
        <taxon>Ascomycota</taxon>
        <taxon>Pezizomycotina</taxon>
        <taxon>Sordariomycetes</taxon>
        <taxon>Sordariomycetidae</taxon>
        <taxon>Diaporthales</taxon>
        <taxon>Diaporthaceae</taxon>
        <taxon>Diaporthe</taxon>
    </lineage>
</organism>
<dbReference type="Gene3D" id="1.20.1420.30">
    <property type="entry name" value="NCX, central ion-binding region"/>
    <property type="match status" value="2"/>
</dbReference>
<dbReference type="GO" id="GO:0015369">
    <property type="term" value="F:calcium:proton antiporter activity"/>
    <property type="evidence" value="ECO:0007669"/>
    <property type="project" value="UniProtKB-ARBA"/>
</dbReference>